<dbReference type="Gene3D" id="3.40.190.10">
    <property type="entry name" value="Periplasmic binding protein-like II"/>
    <property type="match status" value="2"/>
</dbReference>
<sequence length="315" mass="36043">MKFVPKEWVEEQTIKEPSAAKKAFATLKKSSLRLKSMMRILYPLIVLVCVILLSPVAHGADEHSPFKLRFCVEETEYPPFNYFIRQDGIKTSTLSGYDIDLLEQTFKPIGIDYEVLALPWLRCLKDVHNGSIDAAMSASLNRQRATDYTPSVAYYYLTPSYFYLKAELEPQFHIKDINQLADFGTVCGIKGFNYDNFGWHHDTPISEINSLHHLPEMLLKHRCKFFIARKEILAGTLALAQAGELPKTLTSQPSPNTQQEPFYMLISKRSAHKDLIAREFNRQVKAMRDNHQLEALYQYHIQKLTHGGDKGSSSP</sequence>
<dbReference type="InterPro" id="IPR001638">
    <property type="entry name" value="Solute-binding_3/MltF_N"/>
</dbReference>
<keyword evidence="5" id="KW-1185">Reference proteome</keyword>
<name>A0ABV4VP63_9GAMM</name>
<evidence type="ECO:0000259" key="3">
    <source>
        <dbReference type="Pfam" id="PF00497"/>
    </source>
</evidence>
<proteinExistence type="inferred from homology"/>
<evidence type="ECO:0000256" key="1">
    <source>
        <dbReference type="ARBA" id="ARBA00010333"/>
    </source>
</evidence>
<dbReference type="Pfam" id="PF00497">
    <property type="entry name" value="SBP_bac_3"/>
    <property type="match status" value="1"/>
</dbReference>
<evidence type="ECO:0000313" key="5">
    <source>
        <dbReference type="Proteomes" id="UP001576708"/>
    </source>
</evidence>
<dbReference type="SUPFAM" id="SSF53850">
    <property type="entry name" value="Periplasmic binding protein-like II"/>
    <property type="match status" value="1"/>
</dbReference>
<evidence type="ECO:0000313" key="4">
    <source>
        <dbReference type="EMBL" id="MFB2622101.1"/>
    </source>
</evidence>
<gene>
    <name evidence="4" type="ORF">ACE02W_19965</name>
</gene>
<dbReference type="PANTHER" id="PTHR35936:SF6">
    <property type="entry name" value="AMINO ACID ABC TRANSPORTER SUBSTRATE-BINDING PAAT FAMILY PROTEIN"/>
    <property type="match status" value="1"/>
</dbReference>
<comment type="caution">
    <text evidence="4">The sequence shown here is derived from an EMBL/GenBank/DDBJ whole genome shotgun (WGS) entry which is preliminary data.</text>
</comment>
<organism evidence="4 5">
    <name type="scientific">Shewanella mangrovisoli</name>
    <dbReference type="NCBI Taxonomy" id="2864211"/>
    <lineage>
        <taxon>Bacteria</taxon>
        <taxon>Pseudomonadati</taxon>
        <taxon>Pseudomonadota</taxon>
        <taxon>Gammaproteobacteria</taxon>
        <taxon>Alteromonadales</taxon>
        <taxon>Shewanellaceae</taxon>
        <taxon>Shewanella</taxon>
    </lineage>
</organism>
<feature type="domain" description="Solute-binding protein family 3/N-terminal" evidence="3">
    <location>
        <begin position="71"/>
        <end position="301"/>
    </location>
</feature>
<dbReference type="RefSeq" id="WP_342202798.1">
    <property type="nucleotide sequence ID" value="NZ_JBCATE010000010.1"/>
</dbReference>
<evidence type="ECO:0000256" key="2">
    <source>
        <dbReference type="ARBA" id="ARBA00022729"/>
    </source>
</evidence>
<dbReference type="Proteomes" id="UP001576708">
    <property type="component" value="Unassembled WGS sequence"/>
</dbReference>
<dbReference type="EMBL" id="JBHFGU010000010">
    <property type="protein sequence ID" value="MFB2622101.1"/>
    <property type="molecule type" value="Genomic_DNA"/>
</dbReference>
<comment type="similarity">
    <text evidence="1">Belongs to the bacterial solute-binding protein 3 family.</text>
</comment>
<keyword evidence="2" id="KW-0732">Signal</keyword>
<accession>A0ABV4VP63</accession>
<reference evidence="4 5" key="1">
    <citation type="submission" date="2024-09" db="EMBL/GenBank/DDBJ databases">
        <authorList>
            <person name="Zhang Y."/>
        </authorList>
    </citation>
    <scope>NUCLEOTIDE SEQUENCE [LARGE SCALE GENOMIC DNA]</scope>
    <source>
        <strain evidence="4 5">ZJ318</strain>
    </source>
</reference>
<protein>
    <submittedName>
        <fullName evidence="4">Substrate-binding periplasmic protein</fullName>
    </submittedName>
</protein>
<dbReference type="PANTHER" id="PTHR35936">
    <property type="entry name" value="MEMBRANE-BOUND LYTIC MUREIN TRANSGLYCOSYLASE F"/>
    <property type="match status" value="1"/>
</dbReference>